<evidence type="ECO:0000256" key="1">
    <source>
        <dbReference type="SAM" id="MobiDB-lite"/>
    </source>
</evidence>
<evidence type="ECO:0000313" key="3">
    <source>
        <dbReference type="Proteomes" id="UP000011724"/>
    </source>
</evidence>
<evidence type="ECO:0000313" key="2">
    <source>
        <dbReference type="EMBL" id="CCH47880.1"/>
    </source>
</evidence>
<sequence length="286" mass="32112">MQPGVRFLPYKLFVGLFIPDIVASFDGLQLSSKLVWGKLAQHAGETGDCFPGVDTIAEGLGCSGRTVQRCLNELIEKKFIEVERCFRKKSRLQTTNRYYFLWHPIFDSALTRTKQESDRVTKSRPRDDKKSPLGATKSHPSNGDKMSPKENQYLFEENPQKRTRTKKRKGSSGCLSSEVLRWIDICSVIKKDADAYKAKMVLLGEQGKLNLDLLEKEAEKVAQGERGSSSSQHRAVIEKLISEGRGEDFIHFLDATSTPMITIGGLSFDTDVARSMVVKTMKELGE</sequence>
<dbReference type="AlphaFoldDB" id="M1WLH6"/>
<accession>M1WLH6</accession>
<feature type="compositionally biased region" description="Basic residues" evidence="1">
    <location>
        <begin position="161"/>
        <end position="170"/>
    </location>
</feature>
<feature type="region of interest" description="Disordered" evidence="1">
    <location>
        <begin position="114"/>
        <end position="171"/>
    </location>
</feature>
<dbReference type="eggNOG" id="ENOG5030J04">
    <property type="taxonomic scope" value="Bacteria"/>
</dbReference>
<dbReference type="BioCyc" id="DPIE1322246:BN4_RS03290-MONOMER"/>
<keyword evidence="3" id="KW-1185">Reference proteome</keyword>
<dbReference type="Pfam" id="PF13730">
    <property type="entry name" value="HTH_36"/>
    <property type="match status" value="1"/>
</dbReference>
<organism evidence="2 3">
    <name type="scientific">Pseudodesulfovibrio piezophilus (strain DSM 21447 / JCM 15486 / C1TLV30)</name>
    <name type="common">Desulfovibrio piezophilus</name>
    <dbReference type="NCBI Taxonomy" id="1322246"/>
    <lineage>
        <taxon>Bacteria</taxon>
        <taxon>Pseudomonadati</taxon>
        <taxon>Thermodesulfobacteriota</taxon>
        <taxon>Desulfovibrionia</taxon>
        <taxon>Desulfovibrionales</taxon>
        <taxon>Desulfovibrionaceae</taxon>
    </lineage>
</organism>
<dbReference type="PATRIC" id="fig|879567.3.peg.663"/>
<dbReference type="EMBL" id="FO203427">
    <property type="protein sequence ID" value="CCH47880.1"/>
    <property type="molecule type" value="Genomic_DNA"/>
</dbReference>
<gene>
    <name evidence="2" type="ordered locus">BN4_10643</name>
</gene>
<dbReference type="Gene3D" id="1.10.10.10">
    <property type="entry name" value="Winged helix-like DNA-binding domain superfamily/Winged helix DNA-binding domain"/>
    <property type="match status" value="1"/>
</dbReference>
<evidence type="ECO:0008006" key="4">
    <source>
        <dbReference type="Google" id="ProtNLM"/>
    </source>
</evidence>
<reference evidence="2 3" key="1">
    <citation type="journal article" date="2013" name="PLoS ONE">
        <title>The first genomic and proteomic characterization of a deep-sea sulfate reducer: insights into the piezophilic lifestyle of Desulfovibrio piezophilus.</title>
        <authorList>
            <person name="Pradel N."/>
            <person name="Ji B."/>
            <person name="Gimenez G."/>
            <person name="Talla E."/>
            <person name="Lenoble P."/>
            <person name="Garel M."/>
            <person name="Tamburini C."/>
            <person name="Fourquet P."/>
            <person name="Lebrun R."/>
            <person name="Bertin P."/>
            <person name="Denis Y."/>
            <person name="Pophillat M."/>
            <person name="Barbe V."/>
            <person name="Ollivier B."/>
            <person name="Dolla A."/>
        </authorList>
    </citation>
    <scope>NUCLEOTIDE SEQUENCE [LARGE SCALE GENOMIC DNA]</scope>
    <source>
        <strain evidence="3">DSM 10523 / SB164P1</strain>
    </source>
</reference>
<dbReference type="HOGENOM" id="CLU_972285_0_0_7"/>
<protein>
    <recommendedName>
        <fullName evidence="4">Helix-turn-helix domain-containing protein</fullName>
    </recommendedName>
</protein>
<dbReference type="STRING" id="1322246.BN4_10643"/>
<proteinExistence type="predicted"/>
<dbReference type="Proteomes" id="UP000011724">
    <property type="component" value="Chromosome"/>
</dbReference>
<dbReference type="KEGG" id="dpi:BN4_10643"/>
<feature type="compositionally biased region" description="Basic and acidic residues" evidence="1">
    <location>
        <begin position="114"/>
        <end position="131"/>
    </location>
</feature>
<dbReference type="InterPro" id="IPR036388">
    <property type="entry name" value="WH-like_DNA-bd_sf"/>
</dbReference>
<reference evidence="3" key="2">
    <citation type="journal article" date="2013" name="Stand. Genomic Sci.">
        <title>Complete genome sequence of Desulfocapsa sulfexigens, a marine deltaproteobacterium specialized in disproportionating inorganic sulfur compounds.</title>
        <authorList>
            <person name="Finster K.W."/>
            <person name="Kjeldsen K.U."/>
            <person name="Kube M."/>
            <person name="Reinhardt R."/>
            <person name="Mussmann M."/>
            <person name="Amann R."/>
            <person name="Schreiber L."/>
        </authorList>
    </citation>
    <scope>NUCLEOTIDE SEQUENCE [LARGE SCALE GENOMIC DNA]</scope>
    <source>
        <strain evidence="3">DSM 10523 / SB164P1</strain>
    </source>
</reference>
<name>M1WLH6_PSEP2</name>